<dbReference type="GO" id="GO:0022857">
    <property type="term" value="F:transmembrane transporter activity"/>
    <property type="evidence" value="ECO:0007669"/>
    <property type="project" value="InterPro"/>
</dbReference>
<dbReference type="Pfam" id="PF25944">
    <property type="entry name" value="Beta-barrel_RND"/>
    <property type="match status" value="1"/>
</dbReference>
<organism evidence="8 9">
    <name type="scientific">Rhodopirellula baltica (strain DSM 10527 / NCIMB 13988 / SH1)</name>
    <dbReference type="NCBI Taxonomy" id="243090"/>
    <lineage>
        <taxon>Bacteria</taxon>
        <taxon>Pseudomonadati</taxon>
        <taxon>Planctomycetota</taxon>
        <taxon>Planctomycetia</taxon>
        <taxon>Pirellulales</taxon>
        <taxon>Pirellulaceae</taxon>
        <taxon>Rhodopirellula</taxon>
    </lineage>
</organism>
<comment type="subcellular location">
    <subcellularLocation>
        <location evidence="1">Cell envelope</location>
    </subcellularLocation>
</comment>
<evidence type="ECO:0000259" key="6">
    <source>
        <dbReference type="Pfam" id="PF25944"/>
    </source>
</evidence>
<dbReference type="InterPro" id="IPR058626">
    <property type="entry name" value="MdtA-like_b-barrel"/>
</dbReference>
<evidence type="ECO:0000313" key="8">
    <source>
        <dbReference type="EMBL" id="CAD72601.1"/>
    </source>
</evidence>
<feature type="domain" description="Multidrug resistance protein MdtA-like C-terminal permuted SH3" evidence="7">
    <location>
        <begin position="441"/>
        <end position="500"/>
    </location>
</feature>
<dbReference type="GO" id="GO:0005886">
    <property type="term" value="C:plasma membrane"/>
    <property type="evidence" value="ECO:0000318"/>
    <property type="project" value="GO_Central"/>
</dbReference>
<dbReference type="PANTHER" id="PTHR30158:SF23">
    <property type="entry name" value="MULTIDRUG RESISTANCE PROTEIN MEXA"/>
    <property type="match status" value="1"/>
</dbReference>
<feature type="region of interest" description="Disordered" evidence="3">
    <location>
        <begin position="144"/>
        <end position="196"/>
    </location>
</feature>
<feature type="domain" description="Multidrug resistance protein MdtA-like alpha-helical hairpin" evidence="4">
    <location>
        <begin position="258"/>
        <end position="319"/>
    </location>
</feature>
<dbReference type="Pfam" id="PF25917">
    <property type="entry name" value="BSH_RND"/>
    <property type="match status" value="1"/>
</dbReference>
<dbReference type="EnsemblBacteria" id="CAD72601">
    <property type="protein sequence ID" value="CAD72601"/>
    <property type="gene ID" value="RB2386"/>
</dbReference>
<sequence>MPGSRLAEWFDRRATDVDLFANQRYASVPTQPADCCREGDAICRSRAASQKCFSKRKCRFPRETRQFCKQCVNLTRTFRASARLVLLVGPTSPNAFEPQSLHNQFLEMISIIRSMLNRSIPILIFVVIPCAFLGCDTMSGSRPAQIISGSHPSSHSKQHTTTGQANSHHNESHHGSSEPEVTNAHHATGEHHAQHKIVVTSPVARDVTLTRQYVCQIHSRRHIEVCALEGGYLKDIHVNEGQAVTKGQTMFHILPTIYEAKLDADMAEAQLAQVEFDNTKSLVQQNIVSTQELKLAEAKLAKAVANVKLAQAEMNFANIKAPFDGIVDRLQEQEGSLVEEGAMLTTMSDNSVMWVYFNVPESRYLEYQEAMNAGQNQDALDVQLRLANHKIFDQPGKIGAIEADFDSETGNIAFRADFPNPNGLLRHGQTGTVLINQVAKNAVVIPQRATFEILAKKYAFVIDVDDIVHQREIVIQNEKDDIFLISEGLQPGEKIVLEGILQVRDGEKVEYEYRDPDTVLGNLKYHAE</sequence>
<dbReference type="GO" id="GO:0046677">
    <property type="term" value="P:response to antibiotic"/>
    <property type="evidence" value="ECO:0000318"/>
    <property type="project" value="GO_Central"/>
</dbReference>
<evidence type="ECO:0000259" key="4">
    <source>
        <dbReference type="Pfam" id="PF25876"/>
    </source>
</evidence>
<protein>
    <submittedName>
        <fullName evidence="8">Multidrug resistance protein MexA</fullName>
    </submittedName>
</protein>
<dbReference type="InParanoid" id="Q7UVX0"/>
<dbReference type="AlphaFoldDB" id="Q7UVX0"/>
<dbReference type="SUPFAM" id="SSF111369">
    <property type="entry name" value="HlyD-like secretion proteins"/>
    <property type="match status" value="1"/>
</dbReference>
<evidence type="ECO:0000259" key="7">
    <source>
        <dbReference type="Pfam" id="PF25967"/>
    </source>
</evidence>
<dbReference type="eggNOG" id="COG0845">
    <property type="taxonomic scope" value="Bacteria"/>
</dbReference>
<dbReference type="OrthoDB" id="9816569at2"/>
<dbReference type="GO" id="GO:0030313">
    <property type="term" value="C:cell envelope"/>
    <property type="evidence" value="ECO:0007669"/>
    <property type="project" value="UniProtKB-SubCell"/>
</dbReference>
<feature type="domain" description="Multidrug resistance protein MdtA-like barrel-sandwich hybrid" evidence="5">
    <location>
        <begin position="223"/>
        <end position="342"/>
    </location>
</feature>
<reference evidence="8 9" key="1">
    <citation type="journal article" date="2003" name="Proc. Natl. Acad. Sci. U.S.A.">
        <title>Complete genome sequence of the marine planctomycete Pirellula sp. strain 1.</title>
        <authorList>
            <person name="Gloeckner F.O."/>
            <person name="Kube M."/>
            <person name="Bauer M."/>
            <person name="Teeling H."/>
            <person name="Lombardot T."/>
            <person name="Ludwig W."/>
            <person name="Gade D."/>
            <person name="Beck A."/>
            <person name="Borzym K."/>
            <person name="Heitmann K."/>
            <person name="Rabus R."/>
            <person name="Schlesner H."/>
            <person name="Amann R."/>
            <person name="Reinhardt R."/>
        </authorList>
    </citation>
    <scope>NUCLEOTIDE SEQUENCE [LARGE SCALE GENOMIC DNA]</scope>
    <source>
        <strain evidence="9">DSM 10527 / NCIMB 13988 / SH1</strain>
    </source>
</reference>
<gene>
    <name evidence="8" type="primary">mexA</name>
    <name evidence="8" type="ordered locus">RB2386</name>
</gene>
<dbReference type="Proteomes" id="UP000001025">
    <property type="component" value="Chromosome"/>
</dbReference>
<evidence type="ECO:0000256" key="2">
    <source>
        <dbReference type="ARBA" id="ARBA00009477"/>
    </source>
</evidence>
<dbReference type="InterPro" id="IPR058625">
    <property type="entry name" value="MdtA-like_BSH"/>
</dbReference>
<evidence type="ECO:0000259" key="5">
    <source>
        <dbReference type="Pfam" id="PF25917"/>
    </source>
</evidence>
<evidence type="ECO:0000313" key="9">
    <source>
        <dbReference type="Proteomes" id="UP000001025"/>
    </source>
</evidence>
<name>Q7UVX0_RHOBA</name>
<evidence type="ECO:0000256" key="1">
    <source>
        <dbReference type="ARBA" id="ARBA00004196"/>
    </source>
</evidence>
<dbReference type="PANTHER" id="PTHR30158">
    <property type="entry name" value="ACRA/E-RELATED COMPONENT OF DRUG EFFLUX TRANSPORTER"/>
    <property type="match status" value="1"/>
</dbReference>
<dbReference type="InterPro" id="IPR006143">
    <property type="entry name" value="RND_pump_MFP"/>
</dbReference>
<dbReference type="InterPro" id="IPR058627">
    <property type="entry name" value="MdtA-like_C"/>
</dbReference>
<feature type="domain" description="Multidrug resistance protein MdtA-like beta-barrel" evidence="6">
    <location>
        <begin position="353"/>
        <end position="436"/>
    </location>
</feature>
<dbReference type="PATRIC" id="fig|243090.15.peg.1089"/>
<dbReference type="Gene3D" id="2.40.420.20">
    <property type="match status" value="1"/>
</dbReference>
<dbReference type="NCBIfam" id="TIGR01730">
    <property type="entry name" value="RND_mfp"/>
    <property type="match status" value="1"/>
</dbReference>
<proteinExistence type="inferred from homology"/>
<dbReference type="FunCoup" id="Q7UVX0">
    <property type="interactions" value="214"/>
</dbReference>
<dbReference type="Pfam" id="PF25967">
    <property type="entry name" value="RND-MFP_C"/>
    <property type="match status" value="1"/>
</dbReference>
<dbReference type="HOGENOM" id="CLU_515675_0_0_0"/>
<dbReference type="Gene3D" id="1.10.287.470">
    <property type="entry name" value="Helix hairpin bin"/>
    <property type="match status" value="1"/>
</dbReference>
<dbReference type="Gene3D" id="2.40.50.100">
    <property type="match status" value="1"/>
</dbReference>
<dbReference type="EMBL" id="BX294137">
    <property type="protein sequence ID" value="CAD72601.1"/>
    <property type="molecule type" value="Genomic_DNA"/>
</dbReference>
<accession>Q7UVX0</accession>
<keyword evidence="9" id="KW-1185">Reference proteome</keyword>
<dbReference type="KEGG" id="rba:RB2386"/>
<dbReference type="Gene3D" id="2.40.30.170">
    <property type="match status" value="1"/>
</dbReference>
<dbReference type="InterPro" id="IPR058624">
    <property type="entry name" value="MdtA-like_HH"/>
</dbReference>
<dbReference type="STRING" id="243090.RB2386"/>
<evidence type="ECO:0000256" key="3">
    <source>
        <dbReference type="SAM" id="MobiDB-lite"/>
    </source>
</evidence>
<feature type="compositionally biased region" description="Basic and acidic residues" evidence="3">
    <location>
        <begin position="168"/>
        <end position="177"/>
    </location>
</feature>
<dbReference type="Pfam" id="PF25876">
    <property type="entry name" value="HH_MFP_RND"/>
    <property type="match status" value="1"/>
</dbReference>
<comment type="similarity">
    <text evidence="2">Belongs to the membrane fusion protein (MFP) (TC 8.A.1) family.</text>
</comment>
<feature type="compositionally biased region" description="Polar residues" evidence="3">
    <location>
        <begin position="144"/>
        <end position="165"/>
    </location>
</feature>